<gene>
    <name evidence="2" type="ORF">GON05_17000</name>
</gene>
<dbReference type="InterPro" id="IPR029068">
    <property type="entry name" value="Glyas_Bleomycin-R_OHBP_Dase"/>
</dbReference>
<name>A0ABW9UD50_9BACL</name>
<keyword evidence="3" id="KW-1185">Reference proteome</keyword>
<dbReference type="Pfam" id="PF00903">
    <property type="entry name" value="Glyoxalase"/>
    <property type="match status" value="1"/>
</dbReference>
<organism evidence="2 3">
    <name type="scientific">Paenibacillus anseongense</name>
    <dbReference type="NCBI Taxonomy" id="2682845"/>
    <lineage>
        <taxon>Bacteria</taxon>
        <taxon>Bacillati</taxon>
        <taxon>Bacillota</taxon>
        <taxon>Bacilli</taxon>
        <taxon>Bacillales</taxon>
        <taxon>Paenibacillaceae</taxon>
        <taxon>Paenibacillus</taxon>
    </lineage>
</organism>
<dbReference type="CDD" id="cd06587">
    <property type="entry name" value="VOC"/>
    <property type="match status" value="1"/>
</dbReference>
<dbReference type="Proteomes" id="UP000467637">
    <property type="component" value="Unassembled WGS sequence"/>
</dbReference>
<dbReference type="EMBL" id="WSEM01000016">
    <property type="protein sequence ID" value="MVQ36310.1"/>
    <property type="molecule type" value="Genomic_DNA"/>
</dbReference>
<proteinExistence type="predicted"/>
<dbReference type="RefSeq" id="WP_157320203.1">
    <property type="nucleotide sequence ID" value="NZ_WSEM01000016.1"/>
</dbReference>
<dbReference type="Gene3D" id="3.10.180.10">
    <property type="entry name" value="2,3-Dihydroxybiphenyl 1,2-Dioxygenase, domain 1"/>
    <property type="match status" value="1"/>
</dbReference>
<feature type="domain" description="Glyoxalase/fosfomycin resistance/dioxygenase" evidence="1">
    <location>
        <begin position="11"/>
        <end position="49"/>
    </location>
</feature>
<dbReference type="SUPFAM" id="SSF54593">
    <property type="entry name" value="Glyoxalase/Bleomycin resistance protein/Dihydroxybiphenyl dioxygenase"/>
    <property type="match status" value="1"/>
</dbReference>
<evidence type="ECO:0000313" key="3">
    <source>
        <dbReference type="Proteomes" id="UP000467637"/>
    </source>
</evidence>
<reference evidence="2 3" key="1">
    <citation type="submission" date="2019-12" db="EMBL/GenBank/DDBJ databases">
        <authorList>
            <person name="Huq M.A."/>
        </authorList>
    </citation>
    <scope>NUCLEOTIDE SEQUENCE [LARGE SCALE GENOMIC DNA]</scope>
    <source>
        <strain evidence="2 3">MAH-34</strain>
    </source>
</reference>
<dbReference type="InterPro" id="IPR004360">
    <property type="entry name" value="Glyas_Fos-R_dOase_dom"/>
</dbReference>
<protein>
    <recommendedName>
        <fullName evidence="1">Glyoxalase/fosfomycin resistance/dioxygenase domain-containing protein</fullName>
    </recommendedName>
</protein>
<sequence>MSQLPSLIEEIHYIRIQVRELEDSVRWYTKFLGFTLRRLTEELAVAELKAGPLLVLVSAHIDSRGYFSRNGQCRTLVKKIWR</sequence>
<comment type="caution">
    <text evidence="2">The sequence shown here is derived from an EMBL/GenBank/DDBJ whole genome shotgun (WGS) entry which is preliminary data.</text>
</comment>
<evidence type="ECO:0000313" key="2">
    <source>
        <dbReference type="EMBL" id="MVQ36310.1"/>
    </source>
</evidence>
<accession>A0ABW9UD50</accession>
<evidence type="ECO:0000259" key="1">
    <source>
        <dbReference type="Pfam" id="PF00903"/>
    </source>
</evidence>